<name>A0AAN8PAE5_POLSC</name>
<reference evidence="1 2" key="1">
    <citation type="submission" date="2023-10" db="EMBL/GenBank/DDBJ databases">
        <title>Genomes of two closely related lineages of the louse Polyplax serrata with different host specificities.</title>
        <authorList>
            <person name="Martinu J."/>
            <person name="Tarabai H."/>
            <person name="Stefka J."/>
            <person name="Hypsa V."/>
        </authorList>
    </citation>
    <scope>NUCLEOTIDE SEQUENCE [LARGE SCALE GENOMIC DNA]</scope>
    <source>
        <strain evidence="1">HR10_N</strain>
    </source>
</reference>
<sequence length="64" mass="7348">VAKKNGFFMKRIMVTTIEWKTGLLGERPNDFEVVLFLRSKSTSLTSLTGKIETIQSIAVRLLFW</sequence>
<organism evidence="1 2">
    <name type="scientific">Polyplax serrata</name>
    <name type="common">Common mouse louse</name>
    <dbReference type="NCBI Taxonomy" id="468196"/>
    <lineage>
        <taxon>Eukaryota</taxon>
        <taxon>Metazoa</taxon>
        <taxon>Ecdysozoa</taxon>
        <taxon>Arthropoda</taxon>
        <taxon>Hexapoda</taxon>
        <taxon>Insecta</taxon>
        <taxon>Pterygota</taxon>
        <taxon>Neoptera</taxon>
        <taxon>Paraneoptera</taxon>
        <taxon>Psocodea</taxon>
        <taxon>Troctomorpha</taxon>
        <taxon>Phthiraptera</taxon>
        <taxon>Anoplura</taxon>
        <taxon>Polyplacidae</taxon>
        <taxon>Polyplax</taxon>
    </lineage>
</organism>
<comment type="caution">
    <text evidence="1">The sequence shown here is derived from an EMBL/GenBank/DDBJ whole genome shotgun (WGS) entry which is preliminary data.</text>
</comment>
<dbReference type="AlphaFoldDB" id="A0AAN8PAE5"/>
<evidence type="ECO:0000313" key="1">
    <source>
        <dbReference type="EMBL" id="KAK6640010.1"/>
    </source>
</evidence>
<evidence type="ECO:0000313" key="2">
    <source>
        <dbReference type="Proteomes" id="UP001372834"/>
    </source>
</evidence>
<feature type="non-terminal residue" evidence="1">
    <location>
        <position position="64"/>
    </location>
</feature>
<gene>
    <name evidence="1" type="ORF">RUM43_008287</name>
</gene>
<accession>A0AAN8PAE5</accession>
<proteinExistence type="predicted"/>
<dbReference type="EMBL" id="JAWJWE010000003">
    <property type="protein sequence ID" value="KAK6640010.1"/>
    <property type="molecule type" value="Genomic_DNA"/>
</dbReference>
<protein>
    <submittedName>
        <fullName evidence="1">Uncharacterized protein</fullName>
    </submittedName>
</protein>
<dbReference type="Proteomes" id="UP001372834">
    <property type="component" value="Unassembled WGS sequence"/>
</dbReference>
<feature type="non-terminal residue" evidence="1">
    <location>
        <position position="1"/>
    </location>
</feature>